<dbReference type="RefSeq" id="YP_008378235.1">
    <property type="nucleotide sequence ID" value="NC_021923.1"/>
</dbReference>
<protein>
    <submittedName>
        <fullName evidence="1">Dbp-1</fullName>
    </submittedName>
</protein>
<dbReference type="InterPro" id="IPR006871">
    <property type="entry name" value="ssDNA-bd_baculovirus"/>
</dbReference>
<sequence length="269" mass="31530">MEDDMSLTFFETKVKSDNETWYDKFLNLLSNENEYYRKVKCTGLLNKLNDCFSLFYTCKNYNYKNNLTPLKVIDEKKTKYQTLYTITPSFSPIANFNRWQYYFFDRVKMTRRSGKFGEYFELKWPGLYKLNHSYGKAMEQHLNGKVIMKDKINLKFSTKNNGVTDGAALLVFIRRFFEITRKQNEYVYLTGQLNDDTHIIANPMTLLSFNSTFSINVEIEMVMGAVIEGVKETKNQMESVKPLNSKTSTTTRASTFSLAFKPVVFLKIE</sequence>
<dbReference type="Pfam" id="PF04786">
    <property type="entry name" value="Baculo_DNA_bind"/>
    <property type="match status" value="1"/>
</dbReference>
<keyword evidence="2" id="KW-1185">Reference proteome</keyword>
<proteinExistence type="predicted"/>
<reference evidence="1 2" key="1">
    <citation type="journal article" date="2013" name="Virus Genes">
        <title>The genome of a baculovirus isolated from Hemileuca sp. encodes a serpin ortholog.</title>
        <authorList>
            <person name="Rohrmann G.F."/>
            <person name="Erlandson M.A."/>
            <person name="Theilmann D.A."/>
        </authorList>
    </citation>
    <scope>NUCLEOTIDE SEQUENCE [LARGE SCALE GENOMIC DNA]</scope>
</reference>
<dbReference type="OrthoDB" id="23658at10239"/>
<evidence type="ECO:0000313" key="2">
    <source>
        <dbReference type="Proteomes" id="UP000203768"/>
    </source>
</evidence>
<accession>S5MJZ6</accession>
<dbReference type="GeneID" id="16489421"/>
<name>S5MJZ6_9ABAC</name>
<dbReference type="EMBL" id="KF158713">
    <property type="protein sequence ID" value="AGR56771.1"/>
    <property type="molecule type" value="Genomic_DNA"/>
</dbReference>
<gene>
    <name evidence="1" type="ORF">Hesp019</name>
</gene>
<organism evidence="1 2">
    <name type="scientific">Hemileuca sp. nucleopolyhedrovirus</name>
    <dbReference type="NCBI Taxonomy" id="1367203"/>
    <lineage>
        <taxon>Viruses</taxon>
        <taxon>Viruses incertae sedis</taxon>
        <taxon>Naldaviricetes</taxon>
        <taxon>Lefavirales</taxon>
        <taxon>Baculoviridae</taxon>
        <taxon>Alphabaculovirus</taxon>
        <taxon>Alphabaculovirus heleucae</taxon>
        <taxon>Hemileuca species nucleopolyhedrovirus</taxon>
    </lineage>
</organism>
<evidence type="ECO:0000313" key="1">
    <source>
        <dbReference type="EMBL" id="AGR56771.1"/>
    </source>
</evidence>
<dbReference type="KEGG" id="vg:16489421"/>
<dbReference type="Proteomes" id="UP000203768">
    <property type="component" value="Segment"/>
</dbReference>